<evidence type="ECO:0008006" key="4">
    <source>
        <dbReference type="Google" id="ProtNLM"/>
    </source>
</evidence>
<feature type="transmembrane region" description="Helical" evidence="1">
    <location>
        <begin position="7"/>
        <end position="33"/>
    </location>
</feature>
<dbReference type="EMBL" id="CP001510">
    <property type="protein sequence ID" value="ACS38225.1"/>
    <property type="molecule type" value="Genomic_DNA"/>
</dbReference>
<dbReference type="KEGG" id="mea:Mex_1p0267"/>
<dbReference type="Proteomes" id="UP000009081">
    <property type="component" value="Chromosome"/>
</dbReference>
<dbReference type="AlphaFoldDB" id="C5APJ9"/>
<sequence>MLFIQSGWGILVVPIVVGTAIIVGALALLSLQALDTPNLPLLAFCLGLFAAALNWVTGRRLKNTPPHELIYPATNARVLLTRRHALI</sequence>
<feature type="transmembrane region" description="Helical" evidence="1">
    <location>
        <begin position="39"/>
        <end position="57"/>
    </location>
</feature>
<gene>
    <name evidence="2" type="ordered locus">MexAM1_META1p0267</name>
</gene>
<name>C5APJ9_METEA</name>
<dbReference type="HOGENOM" id="CLU_2479762_0_0_5"/>
<dbReference type="RefSeq" id="WP_012752052.1">
    <property type="nucleotide sequence ID" value="NC_012808.1"/>
</dbReference>
<protein>
    <recommendedName>
        <fullName evidence="4">Transmembrane protein</fullName>
    </recommendedName>
</protein>
<keyword evidence="1" id="KW-1133">Transmembrane helix</keyword>
<evidence type="ECO:0000313" key="3">
    <source>
        <dbReference type="Proteomes" id="UP000009081"/>
    </source>
</evidence>
<dbReference type="eggNOG" id="ENOG5033J2X">
    <property type="taxonomic scope" value="Bacteria"/>
</dbReference>
<keyword evidence="3" id="KW-1185">Reference proteome</keyword>
<evidence type="ECO:0000256" key="1">
    <source>
        <dbReference type="SAM" id="Phobius"/>
    </source>
</evidence>
<proteinExistence type="predicted"/>
<organism evidence="2 3">
    <name type="scientific">Methylorubrum extorquens (strain ATCC 14718 / DSM 1338 / JCM 2805 / NCIMB 9133 / AM1)</name>
    <name type="common">Methylobacterium extorquens</name>
    <dbReference type="NCBI Taxonomy" id="272630"/>
    <lineage>
        <taxon>Bacteria</taxon>
        <taxon>Pseudomonadati</taxon>
        <taxon>Pseudomonadota</taxon>
        <taxon>Alphaproteobacteria</taxon>
        <taxon>Hyphomicrobiales</taxon>
        <taxon>Methylobacteriaceae</taxon>
        <taxon>Methylorubrum</taxon>
    </lineage>
</organism>
<evidence type="ECO:0000313" key="2">
    <source>
        <dbReference type="EMBL" id="ACS38225.1"/>
    </source>
</evidence>
<accession>C5APJ9</accession>
<keyword evidence="1" id="KW-0812">Transmembrane</keyword>
<reference evidence="2 3" key="1">
    <citation type="journal article" date="2009" name="PLoS ONE">
        <title>Methylobacterium genome sequences: a reference blueprint to investigate microbial metabolism of C1 compounds from natural and industrial sources.</title>
        <authorList>
            <person name="Vuilleumier S."/>
            <person name="Chistoserdova L."/>
            <person name="Lee M.-C."/>
            <person name="Bringel F."/>
            <person name="Lajus A."/>
            <person name="Zhou Y."/>
            <person name="Gourion B."/>
            <person name="Barbe V."/>
            <person name="Chang J."/>
            <person name="Cruveiller S."/>
            <person name="Dossat C."/>
            <person name="Gillett W."/>
            <person name="Gruffaz C."/>
            <person name="Haugen E."/>
            <person name="Hourcade E."/>
            <person name="Levy R."/>
            <person name="Mangenot S."/>
            <person name="Muller E."/>
            <person name="Nadalig T."/>
            <person name="Pagni M."/>
            <person name="Penny C."/>
            <person name="Peyraud R."/>
            <person name="Robinson D.G."/>
            <person name="Roche D."/>
            <person name="Rouy Z."/>
            <person name="Saenampechek C."/>
            <person name="Salvignol G."/>
            <person name="Vallenet D."/>
            <person name="Wu Z."/>
            <person name="Marx C.J."/>
            <person name="Vorholt J.A."/>
            <person name="Olson M.V."/>
            <person name="Kaul R."/>
            <person name="Weissenbach J."/>
            <person name="Medigue C."/>
            <person name="Lidstrom M.E."/>
        </authorList>
    </citation>
    <scope>NUCLEOTIDE SEQUENCE [LARGE SCALE GENOMIC DNA]</scope>
    <source>
        <strain evidence="3">ATCC 14718 / DSM 1338 / JCM 2805 / NCIMB 9133 / AM1</strain>
    </source>
</reference>
<keyword evidence="1" id="KW-0472">Membrane</keyword>